<organism evidence="1 2">
    <name type="scientific">Heracleum sosnowskyi</name>
    <dbReference type="NCBI Taxonomy" id="360622"/>
    <lineage>
        <taxon>Eukaryota</taxon>
        <taxon>Viridiplantae</taxon>
        <taxon>Streptophyta</taxon>
        <taxon>Embryophyta</taxon>
        <taxon>Tracheophyta</taxon>
        <taxon>Spermatophyta</taxon>
        <taxon>Magnoliopsida</taxon>
        <taxon>eudicotyledons</taxon>
        <taxon>Gunneridae</taxon>
        <taxon>Pentapetalae</taxon>
        <taxon>asterids</taxon>
        <taxon>campanulids</taxon>
        <taxon>Apiales</taxon>
        <taxon>Apiaceae</taxon>
        <taxon>Apioideae</taxon>
        <taxon>apioid superclade</taxon>
        <taxon>Tordylieae</taxon>
        <taxon>Tordyliinae</taxon>
        <taxon>Heracleum</taxon>
    </lineage>
</organism>
<dbReference type="EMBL" id="JAUIZM010000005">
    <property type="protein sequence ID" value="KAK1386182.1"/>
    <property type="molecule type" value="Genomic_DNA"/>
</dbReference>
<dbReference type="GO" id="GO:0010343">
    <property type="term" value="P:singlet oxygen-mediated programmed cell death"/>
    <property type="evidence" value="ECO:0007669"/>
    <property type="project" value="InterPro"/>
</dbReference>
<protein>
    <submittedName>
        <fullName evidence="1">Protein EXECUTER 1, chloroplastic</fullName>
    </submittedName>
</protein>
<dbReference type="GO" id="GO:0042651">
    <property type="term" value="C:thylakoid membrane"/>
    <property type="evidence" value="ECO:0007669"/>
    <property type="project" value="TreeGrafter"/>
</dbReference>
<keyword evidence="2" id="KW-1185">Reference proteome</keyword>
<reference evidence="1" key="1">
    <citation type="submission" date="2023-02" db="EMBL/GenBank/DDBJ databases">
        <title>Genome of toxic invasive species Heracleum sosnowskyi carries increased number of genes despite the absence of recent whole-genome duplications.</title>
        <authorList>
            <person name="Schelkunov M."/>
            <person name="Shtratnikova V."/>
            <person name="Makarenko M."/>
            <person name="Klepikova A."/>
            <person name="Omelchenko D."/>
            <person name="Novikova G."/>
            <person name="Obukhova E."/>
            <person name="Bogdanov V."/>
            <person name="Penin A."/>
            <person name="Logacheva M."/>
        </authorList>
    </citation>
    <scope>NUCLEOTIDE SEQUENCE</scope>
    <source>
        <strain evidence="1">Hsosn_3</strain>
        <tissue evidence="1">Leaf</tissue>
    </source>
</reference>
<gene>
    <name evidence="1" type="ORF">POM88_023917</name>
</gene>
<dbReference type="PANTHER" id="PTHR33917">
    <property type="entry name" value="PROTEIN EXECUTER 1, CHLOROPLASTIC"/>
    <property type="match status" value="1"/>
</dbReference>
<accession>A0AAD8II10</accession>
<name>A0AAD8II10_9APIA</name>
<dbReference type="AlphaFoldDB" id="A0AAD8II10"/>
<dbReference type="Proteomes" id="UP001237642">
    <property type="component" value="Unassembled WGS sequence"/>
</dbReference>
<comment type="caution">
    <text evidence="1">The sequence shown here is derived from an EMBL/GenBank/DDBJ whole genome shotgun (WGS) entry which is preliminary data.</text>
</comment>
<dbReference type="InterPro" id="IPR044680">
    <property type="entry name" value="EX1/2"/>
</dbReference>
<proteinExistence type="predicted"/>
<evidence type="ECO:0000313" key="2">
    <source>
        <dbReference type="Proteomes" id="UP001237642"/>
    </source>
</evidence>
<reference evidence="1" key="2">
    <citation type="submission" date="2023-05" db="EMBL/GenBank/DDBJ databases">
        <authorList>
            <person name="Schelkunov M.I."/>
        </authorList>
    </citation>
    <scope>NUCLEOTIDE SEQUENCE</scope>
    <source>
        <strain evidence="1">Hsosn_3</strain>
        <tissue evidence="1">Leaf</tissue>
    </source>
</reference>
<dbReference type="Pfam" id="PF12014">
    <property type="entry name" value="Cyclin_D1_bind"/>
    <property type="match status" value="1"/>
</dbReference>
<dbReference type="PANTHER" id="PTHR33917:SF3">
    <property type="entry name" value="PROTEIN EXECUTER 1, CHLOROPLASTIC"/>
    <property type="match status" value="1"/>
</dbReference>
<sequence length="491" mass="55046">MAVRKMLMTSLSFTTSFRLTRTTNPTIVPLPFPSHSRKVHSEAQQGHSATPRGELVGWWSGVCAEGKVPYGEIIHISANEGRYLAKSYSPWQLATGKTGTPLFEIYVTSGLQGEYKEQAVCLKHKAACQDSLGSRKDTKIQLDTGMFLLTDPNSKNGANQWAKTLMRLEASEGRLPDSDEFRNFTESDEFRNFWAKFGKNYEVGRGEATEAAVHTLEEKTAYFSHFAVGDIVEKSTTPHKDVLRVPAVLERKGCASFSLTLEEDTDSHVSGGYNPEDYYTTDHGVFDLVDCMARGIHRENVGRTKLAKRKHKDNLVIRAKNQLPLLSHLTIFNRIDVSVSSDPLNGLYIGSNGYLATEVIKIRRLFGPWQEIGSTKDVSELEVCEYLEAVNLTGDSVIPAGQATFRAKVGEEYKLSPITYLEEKYGAVARYKGEGRLAGFQDSKLVDVEILIFEDEYRRDGFPIGVLYSAPEYYYFKLFKLLKLQSFQGSN</sequence>
<evidence type="ECO:0000313" key="1">
    <source>
        <dbReference type="EMBL" id="KAK1386182.1"/>
    </source>
</evidence>